<dbReference type="eggNOG" id="KOG4711">
    <property type="taxonomic scope" value="Eukaryota"/>
</dbReference>
<evidence type="ECO:0000256" key="2">
    <source>
        <dbReference type="ARBA" id="ARBA00007079"/>
    </source>
</evidence>
<feature type="transmembrane region" description="Helical" evidence="9">
    <location>
        <begin position="174"/>
        <end position="192"/>
    </location>
</feature>
<evidence type="ECO:0000256" key="7">
    <source>
        <dbReference type="ARBA" id="ARBA00023136"/>
    </source>
</evidence>
<evidence type="ECO:0000256" key="4">
    <source>
        <dbReference type="ARBA" id="ARBA00022692"/>
    </source>
</evidence>
<organism evidence="10 11">
    <name type="scientific">Morus notabilis</name>
    <dbReference type="NCBI Taxonomy" id="981085"/>
    <lineage>
        <taxon>Eukaryota</taxon>
        <taxon>Viridiplantae</taxon>
        <taxon>Streptophyta</taxon>
        <taxon>Embryophyta</taxon>
        <taxon>Tracheophyta</taxon>
        <taxon>Spermatophyta</taxon>
        <taxon>Magnoliopsida</taxon>
        <taxon>eudicotyledons</taxon>
        <taxon>Gunneridae</taxon>
        <taxon>Pentapetalae</taxon>
        <taxon>rosids</taxon>
        <taxon>fabids</taxon>
        <taxon>Rosales</taxon>
        <taxon>Moraceae</taxon>
        <taxon>Moreae</taxon>
        <taxon>Morus</taxon>
    </lineage>
</organism>
<keyword evidence="8" id="KW-0407">Ion channel</keyword>
<protein>
    <submittedName>
        <fullName evidence="10">Aluminum-activated malate transporter 2</fullName>
    </submittedName>
</protein>
<gene>
    <name evidence="10" type="ORF">L484_001464</name>
</gene>
<evidence type="ECO:0000256" key="3">
    <source>
        <dbReference type="ARBA" id="ARBA00022448"/>
    </source>
</evidence>
<evidence type="ECO:0000313" key="11">
    <source>
        <dbReference type="Proteomes" id="UP000030645"/>
    </source>
</evidence>
<dbReference type="EMBL" id="KE619604">
    <property type="protein sequence ID" value="EXC36055.1"/>
    <property type="molecule type" value="Genomic_DNA"/>
</dbReference>
<evidence type="ECO:0000256" key="5">
    <source>
        <dbReference type="ARBA" id="ARBA00022989"/>
    </source>
</evidence>
<evidence type="ECO:0000313" key="10">
    <source>
        <dbReference type="EMBL" id="EXC36055.1"/>
    </source>
</evidence>
<accession>W9SDR2</accession>
<comment type="similarity">
    <text evidence="2">Belongs to the aromatic acid exporter (TC 2.A.85) family.</text>
</comment>
<dbReference type="PANTHER" id="PTHR31086">
    <property type="entry name" value="ALUMINUM-ACTIVATED MALATE TRANSPORTER 10"/>
    <property type="match status" value="1"/>
</dbReference>
<evidence type="ECO:0000256" key="6">
    <source>
        <dbReference type="ARBA" id="ARBA00023065"/>
    </source>
</evidence>
<dbReference type="AlphaFoldDB" id="W9SDR2"/>
<evidence type="ECO:0000256" key="8">
    <source>
        <dbReference type="ARBA" id="ARBA00023303"/>
    </source>
</evidence>
<proteinExistence type="inferred from homology"/>
<evidence type="ECO:0000256" key="9">
    <source>
        <dbReference type="SAM" id="Phobius"/>
    </source>
</evidence>
<feature type="transmembrane region" description="Helical" evidence="9">
    <location>
        <begin position="77"/>
        <end position="97"/>
    </location>
</feature>
<name>W9SDR2_9ROSA</name>
<dbReference type="Proteomes" id="UP000030645">
    <property type="component" value="Unassembled WGS sequence"/>
</dbReference>
<keyword evidence="6" id="KW-0406">Ion transport</keyword>
<keyword evidence="5 9" id="KW-1133">Transmembrane helix</keyword>
<dbReference type="GO" id="GO:0016020">
    <property type="term" value="C:membrane"/>
    <property type="evidence" value="ECO:0007669"/>
    <property type="project" value="UniProtKB-SubCell"/>
</dbReference>
<dbReference type="STRING" id="981085.W9SDR2"/>
<dbReference type="GO" id="GO:0034220">
    <property type="term" value="P:monoatomic ion transmembrane transport"/>
    <property type="evidence" value="ECO:0007669"/>
    <property type="project" value="UniProtKB-KW"/>
</dbReference>
<keyword evidence="3" id="KW-0813">Transport</keyword>
<keyword evidence="7 9" id="KW-0472">Membrane</keyword>
<reference evidence="11" key="1">
    <citation type="submission" date="2013-01" db="EMBL/GenBank/DDBJ databases">
        <title>Draft Genome Sequence of a Mulberry Tree, Morus notabilis C.K. Schneid.</title>
        <authorList>
            <person name="He N."/>
            <person name="Zhao S."/>
        </authorList>
    </citation>
    <scope>NUCLEOTIDE SEQUENCE</scope>
</reference>
<keyword evidence="4 9" id="KW-0812">Transmembrane</keyword>
<feature type="transmembrane region" description="Helical" evidence="9">
    <location>
        <begin position="52"/>
        <end position="71"/>
    </location>
</feature>
<sequence>MASSDQEPSGTSPSFGRRVFKAFKALLERMSGKVVEFSRKLKKLGQDDPRRIIHSLKVGLAITLVSLFYYFKPLYDGFGVNAIWAVLTVVVVFEFSVGSTLGRGLNRILATLLAGGLGLGAHRLATLSGETGEPILIAIFVFIIDPTNDRSLLYAAAIVTFLRFLPQMKARYDYGLMVFILTFCLVSVSGYRDDEVIQMAFRRLTTIMAGCFTTVIVCIVICPVWIGVELHKLVVGNLEKLGNFLEGFADEYFQQSYAGDSRDKSFLEGYKSVLTSKSNEETMASVNLYFTLYIFFYPLKNLTKANLARWEPRHGQFRFRHPWKQYLKVSNLSRQCAYKIEALHGYLQSEIQTPQEDRSKIQEPCKIISSECGKALKELASTMKKMIRSSALAQPHITKSKDTLENLKTMLKSGQIWKDSDILEITPAAAVASLLMEVVSWTEKVAEAVCELESLAHFKSPKPRVTPEDLPQEIIIGAPDDHVITIDGPSDRCLMRNSSRVAKGSRIHS</sequence>
<comment type="subcellular location">
    <subcellularLocation>
        <location evidence="1">Membrane</location>
        <topology evidence="1">Multi-pass membrane protein</topology>
    </subcellularLocation>
</comment>
<dbReference type="GO" id="GO:0015743">
    <property type="term" value="P:malate transport"/>
    <property type="evidence" value="ECO:0007669"/>
    <property type="project" value="InterPro"/>
</dbReference>
<feature type="transmembrane region" description="Helical" evidence="9">
    <location>
        <begin position="204"/>
        <end position="226"/>
    </location>
</feature>
<keyword evidence="11" id="KW-1185">Reference proteome</keyword>
<dbReference type="InterPro" id="IPR020966">
    <property type="entry name" value="ALMT"/>
</dbReference>
<dbReference type="Pfam" id="PF11744">
    <property type="entry name" value="ALMT"/>
    <property type="match status" value="1"/>
</dbReference>
<evidence type="ECO:0000256" key="1">
    <source>
        <dbReference type="ARBA" id="ARBA00004141"/>
    </source>
</evidence>